<dbReference type="RefSeq" id="WP_120188660.1">
    <property type="nucleotide sequence ID" value="NZ_MCHY01000006.1"/>
</dbReference>
<evidence type="ECO:0000313" key="2">
    <source>
        <dbReference type="EMBL" id="RKD25981.1"/>
    </source>
</evidence>
<keyword evidence="1" id="KW-1133">Transmembrane helix</keyword>
<comment type="caution">
    <text evidence="2">The sequence shown here is derived from an EMBL/GenBank/DDBJ whole genome shotgun (WGS) entry which is preliminary data.</text>
</comment>
<dbReference type="AlphaFoldDB" id="A0A419SP41"/>
<keyword evidence="3" id="KW-1185">Reference proteome</keyword>
<reference evidence="2 3" key="1">
    <citation type="submission" date="2016-08" db="EMBL/GenBank/DDBJ databases">
        <title>Novel Firmicute Genomes.</title>
        <authorList>
            <person name="Poppleton D.I."/>
            <person name="Gribaldo S."/>
        </authorList>
    </citation>
    <scope>NUCLEOTIDE SEQUENCE [LARGE SCALE GENOMIC DNA]</scope>
    <source>
        <strain evidence="2 3">RAOx-1</strain>
    </source>
</reference>
<proteinExistence type="predicted"/>
<protein>
    <submittedName>
        <fullName evidence="2">Uncharacterized protein</fullName>
    </submittedName>
</protein>
<organism evidence="2 3">
    <name type="scientific">Ammoniphilus oxalaticus</name>
    <dbReference type="NCBI Taxonomy" id="66863"/>
    <lineage>
        <taxon>Bacteria</taxon>
        <taxon>Bacillati</taxon>
        <taxon>Bacillota</taxon>
        <taxon>Bacilli</taxon>
        <taxon>Bacillales</taxon>
        <taxon>Paenibacillaceae</taxon>
        <taxon>Aneurinibacillus group</taxon>
        <taxon>Ammoniphilus</taxon>
    </lineage>
</organism>
<keyword evidence="1" id="KW-0472">Membrane</keyword>
<dbReference type="Proteomes" id="UP000284219">
    <property type="component" value="Unassembled WGS sequence"/>
</dbReference>
<keyword evidence="1" id="KW-0812">Transmembrane</keyword>
<accession>A0A419SP41</accession>
<gene>
    <name evidence="2" type="ORF">BEP19_03385</name>
</gene>
<sequence>MQLTGIGKMRFDQLVVTNGLILTSITVYLILSNVFEISIAYLYLALGVFAFIMAVNGFLKGESTSSIFPIFEQVSEYEKKKMGKEWVLQRRVGCAWNAVVSGIFLWQAVSHWHSPKVLAHFEYPIILTMVFFILGLLNFGLLMHFRKVDHSASKVEVKENIWKSQLGAITMLICFGFLMFTFTAFYYLSII</sequence>
<feature type="transmembrane region" description="Helical" evidence="1">
    <location>
        <begin position="88"/>
        <end position="109"/>
    </location>
</feature>
<feature type="transmembrane region" description="Helical" evidence="1">
    <location>
        <begin position="121"/>
        <end position="145"/>
    </location>
</feature>
<name>A0A419SP41_9BACL</name>
<evidence type="ECO:0000256" key="1">
    <source>
        <dbReference type="SAM" id="Phobius"/>
    </source>
</evidence>
<feature type="transmembrane region" description="Helical" evidence="1">
    <location>
        <begin position="166"/>
        <end position="188"/>
    </location>
</feature>
<evidence type="ECO:0000313" key="3">
    <source>
        <dbReference type="Proteomes" id="UP000284219"/>
    </source>
</evidence>
<dbReference type="OrthoDB" id="2990059at2"/>
<feature type="transmembrane region" description="Helical" evidence="1">
    <location>
        <begin position="37"/>
        <end position="59"/>
    </location>
</feature>
<feature type="transmembrane region" description="Helical" evidence="1">
    <location>
        <begin position="12"/>
        <end position="31"/>
    </location>
</feature>
<dbReference type="EMBL" id="MCHY01000006">
    <property type="protein sequence ID" value="RKD25981.1"/>
    <property type="molecule type" value="Genomic_DNA"/>
</dbReference>